<proteinExistence type="predicted"/>
<accession>A0ACC6PL77</accession>
<gene>
    <name evidence="1" type="ORF">WKI67_01665</name>
</gene>
<sequence length="300" mass="33239">MPDANRDSNPNEESESQDAEAPDQNSATPEGATNQAAQTPGEAPGSQDLNIPETTDQAGRADSGEAVSETPESPTPSNRDTRKYERASALGTLIAAIAAVVALVFSGIATLYSVEVSKDQLQNSREDDEKEAQSQATRVNVWTDTDLVGKRWDGFDHFIYIENRSADTAYSPVVYFDILEHNESKPAEKGKRKTLTFAVGRFLPACTRIKIKSRMIVDQLYNFSREKKLTGRSMWGGAGINFYDTSGLVWDRFSGDRTDPPKLKRIEKLRKVTDWAFTTWYLEELRQVGAVQKASNCGVD</sequence>
<organism evidence="1 2">
    <name type="scientific">Streptomyces achmelvichensis</name>
    <dbReference type="NCBI Taxonomy" id="3134111"/>
    <lineage>
        <taxon>Bacteria</taxon>
        <taxon>Bacillati</taxon>
        <taxon>Actinomycetota</taxon>
        <taxon>Actinomycetes</taxon>
        <taxon>Kitasatosporales</taxon>
        <taxon>Streptomycetaceae</taxon>
        <taxon>Streptomyces</taxon>
    </lineage>
</organism>
<dbReference type="EMBL" id="JBBKAJ010000011">
    <property type="protein sequence ID" value="MEJ8632182.1"/>
    <property type="molecule type" value="Genomic_DNA"/>
</dbReference>
<dbReference type="Proteomes" id="UP001377168">
    <property type="component" value="Unassembled WGS sequence"/>
</dbReference>
<evidence type="ECO:0000313" key="1">
    <source>
        <dbReference type="EMBL" id="MEJ8632182.1"/>
    </source>
</evidence>
<evidence type="ECO:0000313" key="2">
    <source>
        <dbReference type="Proteomes" id="UP001377168"/>
    </source>
</evidence>
<name>A0ACC6PL77_9ACTN</name>
<comment type="caution">
    <text evidence="1">The sequence shown here is derived from an EMBL/GenBank/DDBJ whole genome shotgun (WGS) entry which is preliminary data.</text>
</comment>
<reference evidence="1" key="1">
    <citation type="submission" date="2024-03" db="EMBL/GenBank/DDBJ databases">
        <title>Novel Streptomyces species of biotechnological and ecological value are a feature of Machair soil.</title>
        <authorList>
            <person name="Prole J.R."/>
            <person name="Goodfellow M."/>
            <person name="Allenby N."/>
            <person name="Ward A.C."/>
        </authorList>
    </citation>
    <scope>NUCLEOTIDE SEQUENCE</scope>
    <source>
        <strain evidence="1">MS2.AVA.5</strain>
    </source>
</reference>
<protein>
    <submittedName>
        <fullName evidence="1">Uncharacterized protein</fullName>
    </submittedName>
</protein>
<keyword evidence="2" id="KW-1185">Reference proteome</keyword>